<dbReference type="InterPro" id="IPR013757">
    <property type="entry name" value="Topo_IIA_A_a_sf"/>
</dbReference>
<dbReference type="InterPro" id="IPR050220">
    <property type="entry name" value="Type_II_DNA_Topoisomerases"/>
</dbReference>
<keyword evidence="3 5" id="KW-0238">DNA-binding</keyword>
<dbReference type="SMART" id="SM00434">
    <property type="entry name" value="TOP4c"/>
    <property type="match status" value="1"/>
</dbReference>
<dbReference type="GO" id="GO:0003918">
    <property type="term" value="F:DNA topoisomerase type II (double strand cut, ATP-hydrolyzing) activity"/>
    <property type="evidence" value="ECO:0007669"/>
    <property type="project" value="UniProtKB-EC"/>
</dbReference>
<evidence type="ECO:0000256" key="3">
    <source>
        <dbReference type="ARBA" id="ARBA00023125"/>
    </source>
</evidence>
<feature type="domain" description="Topo IIA-type catalytic" evidence="6">
    <location>
        <begin position="33"/>
        <end position="224"/>
    </location>
</feature>
<keyword evidence="8" id="KW-1185">Reference proteome</keyword>
<evidence type="ECO:0000313" key="7">
    <source>
        <dbReference type="EMBL" id="AMM44881.1"/>
    </source>
</evidence>
<dbReference type="GO" id="GO:0009330">
    <property type="term" value="C:DNA topoisomerase type II (double strand cut, ATP-hydrolyzing) complex"/>
    <property type="evidence" value="ECO:0007669"/>
    <property type="project" value="TreeGrafter"/>
</dbReference>
<protein>
    <submittedName>
        <fullName evidence="7">DNA topoisomerase IV subunit A</fullName>
    </submittedName>
</protein>
<gene>
    <name evidence="7" type="ORF">SP15_082</name>
</gene>
<dbReference type="Gene3D" id="3.90.199.10">
    <property type="entry name" value="Topoisomerase II, domain 5"/>
    <property type="match status" value="1"/>
</dbReference>
<feature type="active site" description="O-(5'-phospho-DNA)-tyrosine intermediate" evidence="5">
    <location>
        <position position="114"/>
    </location>
</feature>
<accession>A0A127AYR4</accession>
<reference evidence="7 8" key="1">
    <citation type="submission" date="2015-08" db="EMBL/GenBank/DDBJ databases">
        <authorList>
            <person name="Babu N.S."/>
            <person name="Beckwith C.J."/>
            <person name="Beseler K.G."/>
            <person name="Brison A."/>
            <person name="Carone J.V."/>
            <person name="Caskin T.P."/>
            <person name="Diamond M."/>
            <person name="Durham M.E."/>
            <person name="Foxe J.M."/>
            <person name="Go M."/>
            <person name="Henderson B.A."/>
            <person name="Jones I.B."/>
            <person name="McGettigan J.A."/>
            <person name="Micheletti S.J."/>
            <person name="Nasrallah M.E."/>
            <person name="Ortiz D."/>
            <person name="Piller C.R."/>
            <person name="Privatt S.R."/>
            <person name="Schneider S.L."/>
            <person name="Sharp S."/>
            <person name="Smith T.C."/>
            <person name="Stanton J.D."/>
            <person name="Ullery H.E."/>
            <person name="Wilson R.J."/>
            <person name="Serrano M.G."/>
            <person name="Buck G."/>
            <person name="Lee V."/>
            <person name="Wang Y."/>
            <person name="Carvalho R."/>
            <person name="Voegtly L."/>
            <person name="Shi R."/>
            <person name="Duckworth R."/>
            <person name="Johnson A."/>
            <person name="Loviza R."/>
            <person name="Walstead R."/>
            <person name="Shah Z."/>
            <person name="Kiflezghi M."/>
            <person name="Wade K."/>
            <person name="Ball S.L."/>
            <person name="Bradley K.W."/>
            <person name="Asai D.J."/>
            <person name="Bowman C.A."/>
            <person name="Russell D.A."/>
            <person name="Pope W.H."/>
            <person name="Jacobs-Sera D."/>
            <person name="Hendrix R.W."/>
            <person name="Hatfull G.F."/>
        </authorList>
    </citation>
    <scope>NUCLEOTIDE SEQUENCE [LARGE SCALE GENOMIC DNA]</scope>
</reference>
<dbReference type="PANTHER" id="PTHR43493">
    <property type="entry name" value="DNA GYRASE/TOPOISOMERASE SUBUNIT A"/>
    <property type="match status" value="1"/>
</dbReference>
<dbReference type="InterPro" id="IPR013760">
    <property type="entry name" value="Topo_IIA-like_dom_sf"/>
</dbReference>
<dbReference type="GeneID" id="29125250"/>
<dbReference type="RefSeq" id="YP_009302470.1">
    <property type="nucleotide sequence ID" value="NC_031245.1"/>
</dbReference>
<proteinExistence type="inferred from homology"/>
<keyword evidence="2 5" id="KW-0799">Topoisomerase</keyword>
<dbReference type="Gene3D" id="1.10.268.10">
    <property type="entry name" value="Topoisomerase, domain 3"/>
    <property type="match status" value="1"/>
</dbReference>
<evidence type="ECO:0000256" key="1">
    <source>
        <dbReference type="ARBA" id="ARBA00008263"/>
    </source>
</evidence>
<dbReference type="Pfam" id="PF00521">
    <property type="entry name" value="DNA_topoisoIV"/>
    <property type="match status" value="1"/>
</dbReference>
<evidence type="ECO:0000256" key="5">
    <source>
        <dbReference type="PROSITE-ProRule" id="PRU01384"/>
    </source>
</evidence>
<dbReference type="OrthoDB" id="15533at10239"/>
<dbReference type="KEGG" id="vg:29125250"/>
<dbReference type="Gene3D" id="3.30.1360.40">
    <property type="match status" value="1"/>
</dbReference>
<dbReference type="SUPFAM" id="SSF56719">
    <property type="entry name" value="Type II DNA topoisomerase"/>
    <property type="match status" value="1"/>
</dbReference>
<evidence type="ECO:0000256" key="4">
    <source>
        <dbReference type="ARBA" id="ARBA00023235"/>
    </source>
</evidence>
<dbReference type="GO" id="GO:0003677">
    <property type="term" value="F:DNA binding"/>
    <property type="evidence" value="ECO:0007669"/>
    <property type="project" value="UniProtKB-UniRule"/>
</dbReference>
<comment type="catalytic activity">
    <reaction evidence="5">
        <text>ATP-dependent breakage, passage and rejoining of double-stranded DNA.</text>
        <dbReference type="EC" id="5.6.2.2"/>
    </reaction>
</comment>
<name>A0A127AYR4_9CAUD</name>
<organism evidence="7 8">
    <name type="scientific">Bacillus phage SP-15</name>
    <dbReference type="NCBI Taxonomy" id="1792032"/>
    <lineage>
        <taxon>Viruses</taxon>
        <taxon>Duplodnaviria</taxon>
        <taxon>Heunggongvirae</taxon>
        <taxon>Uroviricota</taxon>
        <taxon>Caudoviricetes</taxon>
        <taxon>Thornevirus</taxon>
        <taxon>Thornevirus SP15</taxon>
    </lineage>
</organism>
<evidence type="ECO:0000259" key="6">
    <source>
        <dbReference type="PROSITE" id="PS52040"/>
    </source>
</evidence>
<dbReference type="InterPro" id="IPR013758">
    <property type="entry name" value="Topo_IIA_A/C_ab"/>
</dbReference>
<dbReference type="EMBL" id="KT624200">
    <property type="protein sequence ID" value="AMM44881.1"/>
    <property type="molecule type" value="Genomic_DNA"/>
</dbReference>
<evidence type="ECO:0000313" key="8">
    <source>
        <dbReference type="Proteomes" id="UP000203261"/>
    </source>
</evidence>
<dbReference type="Proteomes" id="UP000203261">
    <property type="component" value="Segment"/>
</dbReference>
<sequence length="608" mass="68587">MSSVLKLRSSEASQVASDLYTHYAKYVIETRALSSVFDGMKAVQRRLIYVLSQQPDKLTKSANVVGDAIKYHPHGDSSIYSTLVGMGSPLNNLRIIATKGNFGGVGIAPAAMRYTECKLSSLGRKLFTQLIEYADYVDGETGHKEPAYIPVLLPLSLVEGSSGIGVGLSASLFPLNALELTKYYLAKLKGEPLVIPRPDLGELILDQPREEVEAVILTGRGKLKFQGVVHQEGEMKFSIKNLPPDVKLKGVNKKMQKWIDEDKVDFMDDSSKTRNYVYKVVSNKVDPKAVKKKLTSAVSRSKTYNFVFSEDENAVYCGLEYVADKSLNYLRKCVSRKFEHQYKKAKRLYSVLDAIVQLKKSGKVKDLPTMSRDDVIELIVGFGFSEGVAKEVLTKSISYLTKDHSDELTELENKIGKYDNFRNNPDLYIIPLYEELLEILEEHYTDRPVTYYGSERLDDPRAFINENGRVQISKDEGVKWDSKLYFVDHTGMTYPRTVDTWTETELQFADITNPLIGLVPDTDKYLLYIIESEGKKKHRLLAVELDKIGYSRNFVKIGEKDKVVKVVGCQSDKVKLITVDGKEVEVNVKSNLKSRYAVPNGADYRFQI</sequence>
<dbReference type="InterPro" id="IPR002205">
    <property type="entry name" value="Topo_IIA_dom_A"/>
</dbReference>
<dbReference type="GO" id="GO:0005524">
    <property type="term" value="F:ATP binding"/>
    <property type="evidence" value="ECO:0007669"/>
    <property type="project" value="InterPro"/>
</dbReference>
<keyword evidence="4 5" id="KW-0413">Isomerase</keyword>
<comment type="similarity">
    <text evidence="1">Belongs to the type II topoisomerase GyrA/ParC subunit family.</text>
</comment>
<dbReference type="GO" id="GO:0006265">
    <property type="term" value="P:DNA topological change"/>
    <property type="evidence" value="ECO:0007669"/>
    <property type="project" value="UniProtKB-UniRule"/>
</dbReference>
<dbReference type="PROSITE" id="PS52040">
    <property type="entry name" value="TOPO_IIA"/>
    <property type="match status" value="1"/>
</dbReference>
<evidence type="ECO:0000256" key="2">
    <source>
        <dbReference type="ARBA" id="ARBA00023029"/>
    </source>
</evidence>
<dbReference type="PANTHER" id="PTHR43493:SF5">
    <property type="entry name" value="DNA GYRASE SUBUNIT A, CHLOROPLASTIC_MITOCHONDRIAL"/>
    <property type="match status" value="1"/>
</dbReference>